<evidence type="ECO:0000313" key="3">
    <source>
        <dbReference type="EMBL" id="MBD8890944.1"/>
    </source>
</evidence>
<feature type="signal peptide" evidence="2">
    <location>
        <begin position="1"/>
        <end position="39"/>
    </location>
</feature>
<dbReference type="Proteomes" id="UP000632063">
    <property type="component" value="Unassembled WGS sequence"/>
</dbReference>
<keyword evidence="1 2" id="KW-0732">Signal</keyword>
<gene>
    <name evidence="3" type="ORF">IG616_05265</name>
</gene>
<protein>
    <submittedName>
        <fullName evidence="3">ABC transporter substrate-binding protein</fullName>
    </submittedName>
</protein>
<accession>A0ABR9CJC7</accession>
<feature type="chain" id="PRO_5046345981" evidence="2">
    <location>
        <begin position="40"/>
        <end position="356"/>
    </location>
</feature>
<evidence type="ECO:0000313" key="4">
    <source>
        <dbReference type="Proteomes" id="UP000632063"/>
    </source>
</evidence>
<proteinExistence type="predicted"/>
<reference evidence="4" key="1">
    <citation type="submission" date="2020-09" db="EMBL/GenBank/DDBJ databases">
        <title>The genome sequence of strain Labrenzia suaedae 4C16A.</title>
        <authorList>
            <person name="Liu Y."/>
        </authorList>
    </citation>
    <scope>NUCLEOTIDE SEQUENCE [LARGE SCALE GENOMIC DNA]</scope>
    <source>
        <strain evidence="4">4C16A</strain>
    </source>
</reference>
<dbReference type="PIRSF" id="PIRSF002825">
    <property type="entry name" value="CfbpA"/>
    <property type="match status" value="1"/>
</dbReference>
<name>A0ABR9CJC7_9HYPH</name>
<dbReference type="Gene3D" id="3.40.190.10">
    <property type="entry name" value="Periplasmic binding protein-like II"/>
    <property type="match status" value="2"/>
</dbReference>
<dbReference type="PANTHER" id="PTHR30006">
    <property type="entry name" value="THIAMINE-BINDING PERIPLASMIC PROTEIN-RELATED"/>
    <property type="match status" value="1"/>
</dbReference>
<dbReference type="Pfam" id="PF13343">
    <property type="entry name" value="SBP_bac_6"/>
    <property type="match status" value="1"/>
</dbReference>
<keyword evidence="4" id="KW-1185">Reference proteome</keyword>
<comment type="caution">
    <text evidence="3">The sequence shown here is derived from an EMBL/GenBank/DDBJ whole genome shotgun (WGS) entry which is preliminary data.</text>
</comment>
<dbReference type="PANTHER" id="PTHR30006:SF2">
    <property type="entry name" value="ABC TRANSPORTER SUBSTRATE-BINDING PROTEIN"/>
    <property type="match status" value="1"/>
</dbReference>
<reference evidence="3 4" key="2">
    <citation type="journal article" date="2021" name="Int. J. Syst. Evol. Microbiol.">
        <title>Roseibium litorale sp. nov., isolated from a tidal flat sediment and proposal for the reclassification of Labrenzia polysiphoniae as Roseibium polysiphoniae comb. nov.</title>
        <authorList>
            <person name="Liu Y."/>
            <person name="Pei T."/>
            <person name="Du J."/>
            <person name="Chao M."/>
            <person name="Deng M.R."/>
            <person name="Zhu H."/>
        </authorList>
    </citation>
    <scope>NUCLEOTIDE SEQUENCE [LARGE SCALE GENOMIC DNA]</scope>
    <source>
        <strain evidence="3 4">4C16A</strain>
    </source>
</reference>
<dbReference type="CDD" id="cd13544">
    <property type="entry name" value="PBP2_Fbp_like_1"/>
    <property type="match status" value="1"/>
</dbReference>
<dbReference type="SUPFAM" id="SSF53850">
    <property type="entry name" value="Periplasmic binding protein-like II"/>
    <property type="match status" value="1"/>
</dbReference>
<evidence type="ECO:0000256" key="2">
    <source>
        <dbReference type="SAM" id="SignalP"/>
    </source>
</evidence>
<dbReference type="InterPro" id="IPR026045">
    <property type="entry name" value="Ferric-bd"/>
</dbReference>
<organism evidence="3 4">
    <name type="scientific">Roseibium litorale</name>
    <dbReference type="NCBI Taxonomy" id="2803841"/>
    <lineage>
        <taxon>Bacteria</taxon>
        <taxon>Pseudomonadati</taxon>
        <taxon>Pseudomonadota</taxon>
        <taxon>Alphaproteobacteria</taxon>
        <taxon>Hyphomicrobiales</taxon>
        <taxon>Stappiaceae</taxon>
        <taxon>Roseibium</taxon>
    </lineage>
</organism>
<dbReference type="EMBL" id="JACYXI010000002">
    <property type="protein sequence ID" value="MBD8890944.1"/>
    <property type="molecule type" value="Genomic_DNA"/>
</dbReference>
<sequence>MLATARGRGTGAGRIKVKAKLAISAGLALWACSAVPSHAGERLNVLCGVDVDWCAAMEAAFERSSGLDIVMTRKSTGEILDEIRAGRDAPSVDVWWGGTGDTHLQAAAEGLLEPYTSPAEAGLLPWARNFHDMSDGQASGVYAGALGFAYNSEVLEAKNLPAPTCWNDLTSPAYRGLVQIANPETSGTAYTALATLIQLFGEDEAFTYFRDLSANVAKFTTSGSAPVKAAARGETMIGISFIHDAVTQKSSGAPLVIVAPCEGTGYEIGAVSIVRGTKLKALAQSFVDFTLSAEGQATGAASGQNQVPSNAKALLPTAAPDISLIRMVDYDFATFGSPDQRRRILDRFEKEVALTN</sequence>
<evidence type="ECO:0000256" key="1">
    <source>
        <dbReference type="ARBA" id="ARBA00022729"/>
    </source>
</evidence>